<feature type="region of interest" description="Disordered" evidence="1">
    <location>
        <begin position="126"/>
        <end position="149"/>
    </location>
</feature>
<evidence type="ECO:0008006" key="4">
    <source>
        <dbReference type="Google" id="ProtNLM"/>
    </source>
</evidence>
<sequence>MKMSLSVTELSVPDSLHTLLEGVTTAVIKHKPVDTAEFVALYFRDFIAFHRDNLNLDLQEVVKKFDFKYENPTGELVRKASYHRDISLSNEPQKKEASTDTEEDQLLEDLAIEYSSKVIQCPSAVSSIAENKPSTGRDGAPSPGGPELAYVPADPEQLAAHVLGNSDSAYSVRDVATSVQTLDEDSQASEDSFALVDNADEDAAAALAAGASVEAVRSQPGVQRCSSVAGEPGPSDSQADVSTDDVKQVSSALLQEEPLPFPPPPPPSLSSQGQLQAAPSGSAAEAIPTTEGCDKPMVDAEVPPFIEQFPEKIIIPFIEQTAYLLKTEQPLNAGQVSCAKTLGPLAAAVVCQPERMESAAHMESAEQVYVMSAMASREAGQPPPYSNVWTLYCLTDLRQGQKPPPPGQLPQVSAPIYAMREDNKRGDIPAFILVGSAVQTGRDWQALPSHAVFTQQGAGARRLTVVPVPVARPADEETDRPGMPDFISVAIPLDNAMSARQG</sequence>
<feature type="region of interest" description="Disordered" evidence="1">
    <location>
        <begin position="223"/>
        <end position="295"/>
    </location>
</feature>
<name>A0A8B9CHK5_9AVES</name>
<proteinExistence type="predicted"/>
<reference evidence="2" key="1">
    <citation type="submission" date="2025-08" db="UniProtKB">
        <authorList>
            <consortium name="Ensembl"/>
        </authorList>
    </citation>
    <scope>IDENTIFICATION</scope>
</reference>
<dbReference type="GeneTree" id="ENSGT00390000000444"/>
<accession>A0A8B9CHK5</accession>
<dbReference type="Gene3D" id="1.20.890.10">
    <property type="entry name" value="cAMP-dependent protein kinase regulatory subunit, dimerization-anchoring domain"/>
    <property type="match status" value="1"/>
</dbReference>
<dbReference type="AlphaFoldDB" id="A0A8B9CHK5"/>
<evidence type="ECO:0000313" key="2">
    <source>
        <dbReference type="Ensembl" id="ENSABRP00000018591.1"/>
    </source>
</evidence>
<feature type="compositionally biased region" description="Low complexity" evidence="1">
    <location>
        <begin position="269"/>
        <end position="284"/>
    </location>
</feature>
<dbReference type="GO" id="GO:0005737">
    <property type="term" value="C:cytoplasm"/>
    <property type="evidence" value="ECO:0007669"/>
    <property type="project" value="TreeGrafter"/>
</dbReference>
<reference evidence="2" key="2">
    <citation type="submission" date="2025-09" db="UniProtKB">
        <authorList>
            <consortium name="Ensembl"/>
        </authorList>
    </citation>
    <scope>IDENTIFICATION</scope>
</reference>
<dbReference type="Proteomes" id="UP000694426">
    <property type="component" value="Unplaced"/>
</dbReference>
<organism evidence="2 3">
    <name type="scientific">Anser brachyrhynchus</name>
    <name type="common">Pink-footed goose</name>
    <dbReference type="NCBI Taxonomy" id="132585"/>
    <lineage>
        <taxon>Eukaryota</taxon>
        <taxon>Metazoa</taxon>
        <taxon>Chordata</taxon>
        <taxon>Craniata</taxon>
        <taxon>Vertebrata</taxon>
        <taxon>Euteleostomi</taxon>
        <taxon>Archelosauria</taxon>
        <taxon>Archosauria</taxon>
        <taxon>Dinosauria</taxon>
        <taxon>Saurischia</taxon>
        <taxon>Theropoda</taxon>
        <taxon>Coelurosauria</taxon>
        <taxon>Aves</taxon>
        <taxon>Neognathae</taxon>
        <taxon>Galloanserae</taxon>
        <taxon>Anseriformes</taxon>
        <taxon>Anatidae</taxon>
        <taxon>Anserinae</taxon>
        <taxon>Anser</taxon>
    </lineage>
</organism>
<evidence type="ECO:0000256" key="1">
    <source>
        <dbReference type="SAM" id="MobiDB-lite"/>
    </source>
</evidence>
<dbReference type="GO" id="GO:0048240">
    <property type="term" value="P:sperm capacitation"/>
    <property type="evidence" value="ECO:0007669"/>
    <property type="project" value="InterPro"/>
</dbReference>
<dbReference type="InterPro" id="IPR038848">
    <property type="entry name" value="CABYR"/>
</dbReference>
<evidence type="ECO:0000313" key="3">
    <source>
        <dbReference type="Proteomes" id="UP000694426"/>
    </source>
</evidence>
<dbReference type="PANTHER" id="PTHR15494:SF0">
    <property type="entry name" value="CALCIUM-BINDING TYROSINE PHOSPHORYLATION-REGULATED PROTEIN"/>
    <property type="match status" value="1"/>
</dbReference>
<keyword evidence="3" id="KW-1185">Reference proteome</keyword>
<protein>
    <recommendedName>
        <fullName evidence="4">RIIa domain-containing protein</fullName>
    </recommendedName>
</protein>
<dbReference type="GO" id="GO:0035686">
    <property type="term" value="C:sperm fibrous sheath"/>
    <property type="evidence" value="ECO:0007669"/>
    <property type="project" value="TreeGrafter"/>
</dbReference>
<dbReference type="SUPFAM" id="SSF47391">
    <property type="entry name" value="Dimerization-anchoring domain of cAMP-dependent PK regulatory subunit"/>
    <property type="match status" value="1"/>
</dbReference>
<dbReference type="GO" id="GO:0005509">
    <property type="term" value="F:calcium ion binding"/>
    <property type="evidence" value="ECO:0007669"/>
    <property type="project" value="InterPro"/>
</dbReference>
<dbReference type="PANTHER" id="PTHR15494">
    <property type="entry name" value="CALCIUM-BINDING TYROSINE PHOSPHORYLATION-REGULATED PROTEIN"/>
    <property type="match status" value="1"/>
</dbReference>
<feature type="compositionally biased region" description="Pro residues" evidence="1">
    <location>
        <begin position="259"/>
        <end position="268"/>
    </location>
</feature>
<dbReference type="Ensembl" id="ENSABRT00000026223.1">
    <property type="protein sequence ID" value="ENSABRP00000018591.1"/>
    <property type="gene ID" value="ENSABRG00000015984.1"/>
</dbReference>